<dbReference type="InterPro" id="IPR029044">
    <property type="entry name" value="Nucleotide-diphossugar_trans"/>
</dbReference>
<comment type="similarity">
    <text evidence="1">Belongs to the glycosyltransferase 34 family.</text>
</comment>
<dbReference type="VEuPathDB" id="FungiDB:PV10_01885"/>
<dbReference type="PANTHER" id="PTHR31306">
    <property type="entry name" value="ALPHA-1,6-MANNOSYLTRANSFERASE MNN11-RELATED"/>
    <property type="match status" value="1"/>
</dbReference>
<dbReference type="OrthoDB" id="205108at2759"/>
<dbReference type="GeneID" id="27319730"/>
<gene>
    <name evidence="5" type="ORF">PV10_01885</name>
</gene>
<feature type="compositionally biased region" description="Basic and acidic residues" evidence="4">
    <location>
        <begin position="351"/>
        <end position="361"/>
    </location>
</feature>
<dbReference type="GO" id="GO:0000136">
    <property type="term" value="C:mannan polymerase complex"/>
    <property type="evidence" value="ECO:0007669"/>
    <property type="project" value="TreeGrafter"/>
</dbReference>
<dbReference type="GO" id="GO:0006487">
    <property type="term" value="P:protein N-linked glycosylation"/>
    <property type="evidence" value="ECO:0007669"/>
    <property type="project" value="TreeGrafter"/>
</dbReference>
<feature type="region of interest" description="Disordered" evidence="4">
    <location>
        <begin position="1"/>
        <end position="27"/>
    </location>
</feature>
<keyword evidence="2" id="KW-0328">Glycosyltransferase</keyword>
<name>A0A0D1X891_EXOME</name>
<protein>
    <submittedName>
        <fullName evidence="5">Uncharacterized protein</fullName>
    </submittedName>
</protein>
<evidence type="ECO:0000256" key="2">
    <source>
        <dbReference type="ARBA" id="ARBA00022676"/>
    </source>
</evidence>
<dbReference type="Gene3D" id="3.90.550.10">
    <property type="entry name" value="Spore Coat Polysaccharide Biosynthesis Protein SpsA, Chain A"/>
    <property type="match status" value="1"/>
</dbReference>
<evidence type="ECO:0000256" key="3">
    <source>
        <dbReference type="ARBA" id="ARBA00022679"/>
    </source>
</evidence>
<evidence type="ECO:0000313" key="6">
    <source>
        <dbReference type="Proteomes" id="UP000054302"/>
    </source>
</evidence>
<dbReference type="STRING" id="212818.A0A0D1X891"/>
<evidence type="ECO:0000313" key="5">
    <source>
        <dbReference type="EMBL" id="KIV98210.1"/>
    </source>
</evidence>
<dbReference type="EMBL" id="KN847520">
    <property type="protein sequence ID" value="KIV98210.1"/>
    <property type="molecule type" value="Genomic_DNA"/>
</dbReference>
<dbReference type="GO" id="GO:0000009">
    <property type="term" value="F:alpha-1,6-mannosyltransferase activity"/>
    <property type="evidence" value="ECO:0007669"/>
    <property type="project" value="TreeGrafter"/>
</dbReference>
<dbReference type="HOGENOM" id="CLU_021434_2_1_1"/>
<keyword evidence="3" id="KW-0808">Transferase</keyword>
<dbReference type="PANTHER" id="PTHR31306:SF10">
    <property type="entry name" value="ALPHA-1,6-MANNOSYLTRANSFERASE MNN11-RELATED"/>
    <property type="match status" value="1"/>
</dbReference>
<dbReference type="RefSeq" id="XP_016229784.1">
    <property type="nucleotide sequence ID" value="XM_016366135.1"/>
</dbReference>
<evidence type="ECO:0000256" key="4">
    <source>
        <dbReference type="SAM" id="MobiDB-lite"/>
    </source>
</evidence>
<feature type="region of interest" description="Disordered" evidence="4">
    <location>
        <begin position="341"/>
        <end position="361"/>
    </location>
</feature>
<sequence>MHFALPPRKASHPLPYARKPPSPPNAQRNRRQLQILGYVTLSVLTFLLFQKYGWSAGRNVEDGPSEIEGRQDIVIVTVFNNDTMSDEYVRMIRSNRDHYASRHGYRNFYTNTAFYADLIEPSPSSWSLIPALRHALTVYPRSTFFWSLSADALITTPSLSLEEHILQPLESLMHKDVPVVPPDSVIHTFSRIKPSRTRLVISQDANNLADTSFIVRNTPPSPTSSDNWAQYFLDAWFDPLYRAYAFQKAQTHALEHLVQWHPTILAKLVLIDQRRMNSYNFASPPSRDPVTRVARSHDSMWQEGDLVVNFKGCRDDEKRNCQEELREYFSKWERDIVKLDTSPVDHAQTPRPERAVVEGKT</sequence>
<organism evidence="5 6">
    <name type="scientific">Exophiala mesophila</name>
    <name type="common">Black yeast-like fungus</name>
    <dbReference type="NCBI Taxonomy" id="212818"/>
    <lineage>
        <taxon>Eukaryota</taxon>
        <taxon>Fungi</taxon>
        <taxon>Dikarya</taxon>
        <taxon>Ascomycota</taxon>
        <taxon>Pezizomycotina</taxon>
        <taxon>Eurotiomycetes</taxon>
        <taxon>Chaetothyriomycetidae</taxon>
        <taxon>Chaetothyriales</taxon>
        <taxon>Herpotrichiellaceae</taxon>
        <taxon>Exophiala</taxon>
    </lineage>
</organism>
<dbReference type="Pfam" id="PF05637">
    <property type="entry name" value="Glyco_transf_34"/>
    <property type="match status" value="1"/>
</dbReference>
<proteinExistence type="inferred from homology"/>
<dbReference type="Proteomes" id="UP000054302">
    <property type="component" value="Unassembled WGS sequence"/>
</dbReference>
<dbReference type="InterPro" id="IPR008630">
    <property type="entry name" value="Glyco_trans_34"/>
</dbReference>
<reference evidence="5 6" key="1">
    <citation type="submission" date="2015-01" db="EMBL/GenBank/DDBJ databases">
        <title>The Genome Sequence of Exophiala mesophila CBS40295.</title>
        <authorList>
            <consortium name="The Broad Institute Genomics Platform"/>
            <person name="Cuomo C."/>
            <person name="de Hoog S."/>
            <person name="Gorbushina A."/>
            <person name="Stielow B."/>
            <person name="Teixiera M."/>
            <person name="Abouelleil A."/>
            <person name="Chapman S.B."/>
            <person name="Priest M."/>
            <person name="Young S.K."/>
            <person name="Wortman J."/>
            <person name="Nusbaum C."/>
            <person name="Birren B."/>
        </authorList>
    </citation>
    <scope>NUCLEOTIDE SEQUENCE [LARGE SCALE GENOMIC DNA]</scope>
    <source>
        <strain evidence="5 6">CBS 40295</strain>
    </source>
</reference>
<accession>A0A0D1X891</accession>
<dbReference type="EMBL" id="KN847520">
    <property type="protein sequence ID" value="KIV98209.1"/>
    <property type="molecule type" value="Genomic_DNA"/>
</dbReference>
<dbReference type="AlphaFoldDB" id="A0A0D1X891"/>
<keyword evidence="6" id="KW-1185">Reference proteome</keyword>
<evidence type="ECO:0000256" key="1">
    <source>
        <dbReference type="ARBA" id="ARBA00005664"/>
    </source>
</evidence>
<dbReference type="RefSeq" id="XP_016229783.1">
    <property type="nucleotide sequence ID" value="XM_016366134.1"/>
</dbReference>